<accession>A0A3P1T3X0</accession>
<proteinExistence type="predicted"/>
<reference evidence="1 2" key="1">
    <citation type="submission" date="2018-11" db="EMBL/GenBank/DDBJ databases">
        <title>Genomes From Bacteria Associated with the Canine Oral Cavity: a Test Case for Automated Genome-Based Taxonomic Assignment.</title>
        <authorList>
            <person name="Coil D.A."/>
            <person name="Jospin G."/>
            <person name="Darling A.E."/>
            <person name="Wallis C."/>
            <person name="Davis I.J."/>
            <person name="Harris S."/>
            <person name="Eisen J.A."/>
            <person name="Holcombe L.J."/>
            <person name="O'Flynn C."/>
        </authorList>
    </citation>
    <scope>NUCLEOTIDE SEQUENCE [LARGE SCALE GENOMIC DNA]</scope>
    <source>
        <strain evidence="1 2">OH887_COT-365</strain>
    </source>
</reference>
<sequence>MSANTSLLLAANALGSNSRSIEMITKRLRHALDEGGDIDPELLELLERIAKNLDGLSVVVAKEALS</sequence>
<dbReference type="AlphaFoldDB" id="A0A3P1T3X0"/>
<organism evidence="1 2">
    <name type="scientific">Arachnia propionica</name>
    <dbReference type="NCBI Taxonomy" id="1750"/>
    <lineage>
        <taxon>Bacteria</taxon>
        <taxon>Bacillati</taxon>
        <taxon>Actinomycetota</taxon>
        <taxon>Actinomycetes</taxon>
        <taxon>Propionibacteriales</taxon>
        <taxon>Propionibacteriaceae</taxon>
        <taxon>Arachnia</taxon>
    </lineage>
</organism>
<dbReference type="Proteomes" id="UP000280819">
    <property type="component" value="Unassembled WGS sequence"/>
</dbReference>
<dbReference type="RefSeq" id="WP_124845961.1">
    <property type="nucleotide sequence ID" value="NZ_RQZG01000025.1"/>
</dbReference>
<evidence type="ECO:0000313" key="1">
    <source>
        <dbReference type="EMBL" id="RRD03193.1"/>
    </source>
</evidence>
<dbReference type="EMBL" id="RQZG01000025">
    <property type="protein sequence ID" value="RRD03193.1"/>
    <property type="molecule type" value="Genomic_DNA"/>
</dbReference>
<protein>
    <submittedName>
        <fullName evidence="1">Uncharacterized protein</fullName>
    </submittedName>
</protein>
<evidence type="ECO:0000313" key="2">
    <source>
        <dbReference type="Proteomes" id="UP000280819"/>
    </source>
</evidence>
<name>A0A3P1T3X0_9ACTN</name>
<gene>
    <name evidence="1" type="ORF">EII34_14900</name>
</gene>
<comment type="caution">
    <text evidence="1">The sequence shown here is derived from an EMBL/GenBank/DDBJ whole genome shotgun (WGS) entry which is preliminary data.</text>
</comment>